<feature type="non-terminal residue" evidence="2">
    <location>
        <position position="287"/>
    </location>
</feature>
<organism evidence="2">
    <name type="scientific">Plasmodium falciparum</name>
    <name type="common">malaria parasite P. falciparum</name>
    <dbReference type="NCBI Taxonomy" id="5833"/>
    <lineage>
        <taxon>Eukaryota</taxon>
        <taxon>Sar</taxon>
        <taxon>Alveolata</taxon>
        <taxon>Apicomplexa</taxon>
        <taxon>Aconoidasida</taxon>
        <taxon>Haemosporida</taxon>
        <taxon>Plasmodiidae</taxon>
        <taxon>Plasmodium</taxon>
        <taxon>Plasmodium (Laverania)</taxon>
    </lineage>
</organism>
<dbReference type="GO" id="GO:0046789">
    <property type="term" value="F:host cell surface receptor binding"/>
    <property type="evidence" value="ECO:0007669"/>
    <property type="project" value="InterPro"/>
</dbReference>
<dbReference type="InterPro" id="IPR042202">
    <property type="entry name" value="Duffy-ag-bd_sf"/>
</dbReference>
<dbReference type="GO" id="GO:0016020">
    <property type="term" value="C:membrane"/>
    <property type="evidence" value="ECO:0007669"/>
    <property type="project" value="InterPro"/>
</dbReference>
<dbReference type="InterPro" id="IPR008602">
    <property type="entry name" value="Duffy-antigen-binding"/>
</dbReference>
<sequence length="287" mass="32520">REKEAAGRSYGDLHGLLSLATFSSGETGEPMIPCIFKYDELIKATDNNETCGKGKEDRFSVKEQAEYDNKKMKCSNDGACPPYRRLSLCNKNLENIKTNIIDNKQKLLAEVCMAAKYEGDSIKDYYKRYDAEYSSGSGFTLCTMLARSFADIGDIVRGRDLYGGNKKKKRLEDNLKDIFKKIHSDVTKNGAEARYKDDGGDFFQLREDWWNANRAKVWEAITCNAQGNTYFHATCSMNGSCSQATKQCRCGDGKSKAGKTSDNVSIVPTYFDYVPQYLRWFEEWAED</sequence>
<feature type="non-terminal residue" evidence="2">
    <location>
        <position position="1"/>
    </location>
</feature>
<dbReference type="VEuPathDB" id="PlasmoDB:PfNF54_120024200"/>
<evidence type="ECO:0000313" key="2">
    <source>
        <dbReference type="EMBL" id="ACH53645.1"/>
    </source>
</evidence>
<dbReference type="Pfam" id="PF05424">
    <property type="entry name" value="Duffy_binding"/>
    <property type="match status" value="1"/>
</dbReference>
<dbReference type="Gene3D" id="1.20.1310.20">
    <property type="entry name" value="Duffy-antigen binding domain"/>
    <property type="match status" value="1"/>
</dbReference>
<name>B5LGF8_PLAFA</name>
<dbReference type="EMBL" id="EU787552">
    <property type="protein sequence ID" value="ACH53645.1"/>
    <property type="molecule type" value="mRNA"/>
</dbReference>
<dbReference type="VEuPathDB" id="PlasmoDB:PfNF135_120024700"/>
<dbReference type="VEuPathDB" id="PlasmoDB:PfNF166_120026300"/>
<proteinExistence type="evidence at transcript level"/>
<dbReference type="VEuPathDB" id="PlasmoDB:Pf7G8-2_000025100"/>
<gene>
    <name evidence="2" type="primary">var</name>
</gene>
<dbReference type="SUPFAM" id="SSF140924">
    <property type="entry name" value="Duffy binding domain-like"/>
    <property type="match status" value="1"/>
</dbReference>
<evidence type="ECO:0000259" key="1">
    <source>
        <dbReference type="Pfam" id="PF05424"/>
    </source>
</evidence>
<dbReference type="FunFam" id="1.20.1310.20:FF:000001">
    <property type="entry name" value="Erythrocyte membrane protein 1, PfEMP1"/>
    <property type="match status" value="1"/>
</dbReference>
<accession>B5LGF8</accession>
<reference evidence="2" key="1">
    <citation type="journal article" date="2009" name="J. Infect. Dis.">
        <title>Analysis of Plasmodium falciparum var genes expressed in children from Papua New Guinea.</title>
        <authorList>
            <person name="Falk N."/>
            <person name="Kaestli M."/>
            <person name="Qi W."/>
            <person name="Ott M."/>
            <person name="Baea K."/>
            <person name="Cortes A."/>
            <person name="Beck H.P."/>
        </authorList>
    </citation>
    <scope>NUCLEOTIDE SEQUENCE</scope>
    <source>
        <strain evidence="2">A58B32r138.3</strain>
    </source>
</reference>
<feature type="domain" description="Duffy-antigen binding" evidence="1">
    <location>
        <begin position="78"/>
        <end position="279"/>
    </location>
</feature>
<dbReference type="AlphaFoldDB" id="B5LGF8"/>
<protein>
    <submittedName>
        <fullName evidence="2">Erythrocyte membrane protein 1</fullName>
    </submittedName>
</protein>